<dbReference type="OrthoDB" id="9796766at2"/>
<gene>
    <name evidence="2" type="ordered locus">Cwoe_3038</name>
</gene>
<name>D3FCU5_CONWI</name>
<dbReference type="Proteomes" id="UP000008229">
    <property type="component" value="Chromosome"/>
</dbReference>
<dbReference type="GO" id="GO:0016706">
    <property type="term" value="F:2-oxoglutarate-dependent dioxygenase activity"/>
    <property type="evidence" value="ECO:0007669"/>
    <property type="project" value="UniProtKB-ARBA"/>
</dbReference>
<dbReference type="HOGENOM" id="CLU_1011392_0_0_11"/>
<dbReference type="Pfam" id="PF05721">
    <property type="entry name" value="PhyH"/>
    <property type="match status" value="1"/>
</dbReference>
<dbReference type="eggNOG" id="COG5285">
    <property type="taxonomic scope" value="Bacteria"/>
</dbReference>
<evidence type="ECO:0000256" key="1">
    <source>
        <dbReference type="SAM" id="MobiDB-lite"/>
    </source>
</evidence>
<dbReference type="Gene3D" id="2.60.120.620">
    <property type="entry name" value="q2cbj1_9rhob like domain"/>
    <property type="match status" value="1"/>
</dbReference>
<keyword evidence="2" id="KW-0223">Dioxygenase</keyword>
<reference evidence="3" key="2">
    <citation type="submission" date="2010-01" db="EMBL/GenBank/DDBJ databases">
        <title>The complete genome of Conexibacter woesei DSM 14684.</title>
        <authorList>
            <consortium name="US DOE Joint Genome Institute (JGI-PGF)"/>
            <person name="Lucas S."/>
            <person name="Copeland A."/>
            <person name="Lapidus A."/>
            <person name="Glavina del Rio T."/>
            <person name="Dalin E."/>
            <person name="Tice H."/>
            <person name="Bruce D."/>
            <person name="Goodwin L."/>
            <person name="Pitluck S."/>
            <person name="Kyrpides N."/>
            <person name="Mavromatis K."/>
            <person name="Ivanova N."/>
            <person name="Mikhailova N."/>
            <person name="Chertkov O."/>
            <person name="Brettin T."/>
            <person name="Detter J.C."/>
            <person name="Han C."/>
            <person name="Larimer F."/>
            <person name="Land M."/>
            <person name="Hauser L."/>
            <person name="Markowitz V."/>
            <person name="Cheng J.-F."/>
            <person name="Hugenholtz P."/>
            <person name="Woyke T."/>
            <person name="Wu D."/>
            <person name="Pukall R."/>
            <person name="Steenblock K."/>
            <person name="Schneider S."/>
            <person name="Klenk H.-P."/>
            <person name="Eisen J.A."/>
        </authorList>
    </citation>
    <scope>NUCLEOTIDE SEQUENCE [LARGE SCALE GENOMIC DNA]</scope>
    <source>
        <strain evidence="3">DSM 14684 / CIP 108061 / JCM 11494 / NBRC 100937 / ID131577</strain>
    </source>
</reference>
<feature type="region of interest" description="Disordered" evidence="1">
    <location>
        <begin position="258"/>
        <end position="279"/>
    </location>
</feature>
<accession>D3FCU5</accession>
<sequence length="279" mass="30379">MSTFADDGFVLLPGFFSGGEVATLRGEVAAVLDAPSGLACERPHNMLVPLRWNDRAVRLALDEPRRVRALRDALGAEDLRWISGYVSTKEARSPALWWHQDWWCWNNPVSFRAPAPQVALLTYLTDTDAANGALRVLPGSHCRSVPLHALLPEAHDDSTRALPPDHAAMSDLPGQLTPQLRAGDAIVLDYRLLHGTHANASDVRRDGILLSFAPAWSELPADVRAHLILHPALPLPQDDPHPSAAAATLLPDYDGERASLELNRNAPAEFSISRAPQPA</sequence>
<dbReference type="STRING" id="469383.Cwoe_3038"/>
<dbReference type="EMBL" id="CP001854">
    <property type="protein sequence ID" value="ADB51457.1"/>
    <property type="molecule type" value="Genomic_DNA"/>
</dbReference>
<protein>
    <submittedName>
        <fullName evidence="2">Phytanoyl-CoA dioxygenase</fullName>
    </submittedName>
</protein>
<evidence type="ECO:0000313" key="2">
    <source>
        <dbReference type="EMBL" id="ADB51457.1"/>
    </source>
</evidence>
<organism evidence="2 3">
    <name type="scientific">Conexibacter woesei (strain DSM 14684 / CCUG 47730 / CIP 108061 / JCM 11494 / NBRC 100937 / ID131577)</name>
    <dbReference type="NCBI Taxonomy" id="469383"/>
    <lineage>
        <taxon>Bacteria</taxon>
        <taxon>Bacillati</taxon>
        <taxon>Actinomycetota</taxon>
        <taxon>Thermoleophilia</taxon>
        <taxon>Solirubrobacterales</taxon>
        <taxon>Conexibacteraceae</taxon>
        <taxon>Conexibacter</taxon>
    </lineage>
</organism>
<proteinExistence type="predicted"/>
<dbReference type="PANTHER" id="PTHR20883:SF48">
    <property type="entry name" value="ECTOINE DIOXYGENASE"/>
    <property type="match status" value="1"/>
</dbReference>
<dbReference type="GO" id="GO:0005506">
    <property type="term" value="F:iron ion binding"/>
    <property type="evidence" value="ECO:0007669"/>
    <property type="project" value="UniProtKB-ARBA"/>
</dbReference>
<evidence type="ECO:0000313" key="3">
    <source>
        <dbReference type="Proteomes" id="UP000008229"/>
    </source>
</evidence>
<dbReference type="InterPro" id="IPR008775">
    <property type="entry name" value="Phytyl_CoA_dOase-like"/>
</dbReference>
<dbReference type="PANTHER" id="PTHR20883">
    <property type="entry name" value="PHYTANOYL-COA DIOXYGENASE DOMAIN CONTAINING 1"/>
    <property type="match status" value="1"/>
</dbReference>
<reference evidence="2 3" key="1">
    <citation type="journal article" date="2010" name="Stand. Genomic Sci.">
        <title>Complete genome sequence of Conexibacter woesei type strain (ID131577).</title>
        <authorList>
            <person name="Pukall R."/>
            <person name="Lapidus A."/>
            <person name="Glavina Del Rio T."/>
            <person name="Copeland A."/>
            <person name="Tice H."/>
            <person name="Cheng J.-F."/>
            <person name="Lucas S."/>
            <person name="Chen F."/>
            <person name="Nolan M."/>
            <person name="Bruce D."/>
            <person name="Goodwin L."/>
            <person name="Pitluck S."/>
            <person name="Mavromatis K."/>
            <person name="Ivanova N."/>
            <person name="Ovchinnikova G."/>
            <person name="Pati A."/>
            <person name="Chen A."/>
            <person name="Palaniappan K."/>
            <person name="Land M."/>
            <person name="Hauser L."/>
            <person name="Chang Y.-J."/>
            <person name="Jeffries C.D."/>
            <person name="Chain P."/>
            <person name="Meincke L."/>
            <person name="Sims D."/>
            <person name="Brettin T."/>
            <person name="Detter J.C."/>
            <person name="Rohde M."/>
            <person name="Goeker M."/>
            <person name="Bristow J."/>
            <person name="Eisen J.A."/>
            <person name="Markowitz V."/>
            <person name="Kyrpides N.C."/>
            <person name="Klenk H.-P."/>
            <person name="Hugenholtz P."/>
        </authorList>
    </citation>
    <scope>NUCLEOTIDE SEQUENCE [LARGE SCALE GENOMIC DNA]</scope>
    <source>
        <strain evidence="3">DSM 14684 / CIP 108061 / JCM 11494 / NBRC 100937 / ID131577</strain>
    </source>
</reference>
<keyword evidence="3" id="KW-1185">Reference proteome</keyword>
<keyword evidence="2" id="KW-0560">Oxidoreductase</keyword>
<dbReference type="SUPFAM" id="SSF51197">
    <property type="entry name" value="Clavaminate synthase-like"/>
    <property type="match status" value="1"/>
</dbReference>
<dbReference type="AlphaFoldDB" id="D3FCU5"/>
<dbReference type="RefSeq" id="WP_012934508.1">
    <property type="nucleotide sequence ID" value="NC_013739.1"/>
</dbReference>
<dbReference type="KEGG" id="cwo:Cwoe_3038"/>